<keyword evidence="1" id="KW-0732">Signal</keyword>
<evidence type="ECO:0000256" key="1">
    <source>
        <dbReference type="ARBA" id="ARBA00022729"/>
    </source>
</evidence>
<dbReference type="WBParaSite" id="nRc.2.0.1.t34022-RA">
    <property type="protein sequence ID" value="nRc.2.0.1.t34022-RA"/>
    <property type="gene ID" value="nRc.2.0.1.g34022"/>
</dbReference>
<proteinExistence type="predicted"/>
<dbReference type="GO" id="GO:0005886">
    <property type="term" value="C:plasma membrane"/>
    <property type="evidence" value="ECO:0007669"/>
    <property type="project" value="TreeGrafter"/>
</dbReference>
<dbReference type="SMART" id="SM00408">
    <property type="entry name" value="IGc2"/>
    <property type="match status" value="1"/>
</dbReference>
<feature type="domain" description="Ig-like" evidence="4">
    <location>
        <begin position="110"/>
        <end position="162"/>
    </location>
</feature>
<dbReference type="InterPro" id="IPR013783">
    <property type="entry name" value="Ig-like_fold"/>
</dbReference>
<dbReference type="PROSITE" id="PS50835">
    <property type="entry name" value="IG_LIKE"/>
    <property type="match status" value="2"/>
</dbReference>
<organism evidence="5 6">
    <name type="scientific">Romanomermis culicivorax</name>
    <name type="common">Nematode worm</name>
    <dbReference type="NCBI Taxonomy" id="13658"/>
    <lineage>
        <taxon>Eukaryota</taxon>
        <taxon>Metazoa</taxon>
        <taxon>Ecdysozoa</taxon>
        <taxon>Nematoda</taxon>
        <taxon>Enoplea</taxon>
        <taxon>Dorylaimia</taxon>
        <taxon>Mermithida</taxon>
        <taxon>Mermithoidea</taxon>
        <taxon>Mermithidae</taxon>
        <taxon>Romanomermis</taxon>
    </lineage>
</organism>
<keyword evidence="3" id="KW-0393">Immunoglobulin domain</keyword>
<feature type="domain" description="Ig-like" evidence="4">
    <location>
        <begin position="6"/>
        <end position="98"/>
    </location>
</feature>
<dbReference type="InterPro" id="IPR013098">
    <property type="entry name" value="Ig_I-set"/>
</dbReference>
<dbReference type="InterPro" id="IPR007110">
    <property type="entry name" value="Ig-like_dom"/>
</dbReference>
<protein>
    <submittedName>
        <fullName evidence="6">Ig-like domain-containing protein</fullName>
    </submittedName>
</protein>
<accession>A0A915K807</accession>
<sequence length="162" mass="17800">MPKKAPRFPQKPSIKQTADGHLLMECNLEAQPPPKIKWSHGQEVVQEGGRYVMKLEPKDQDLYLASLLIKDPTAADGGAYKCTASNELGESNANINLNFAGQEETKGKAPTFVGKPKIIPKDGGAIILLECRVKSATKPTAHWFKAGERVNESGRFNKLMKQ</sequence>
<dbReference type="Pfam" id="PF07679">
    <property type="entry name" value="I-set"/>
    <property type="match status" value="1"/>
</dbReference>
<evidence type="ECO:0000256" key="2">
    <source>
        <dbReference type="ARBA" id="ARBA00023157"/>
    </source>
</evidence>
<evidence type="ECO:0000313" key="5">
    <source>
        <dbReference type="Proteomes" id="UP000887565"/>
    </source>
</evidence>
<evidence type="ECO:0000256" key="3">
    <source>
        <dbReference type="ARBA" id="ARBA00023319"/>
    </source>
</evidence>
<dbReference type="AlphaFoldDB" id="A0A915K807"/>
<dbReference type="SUPFAM" id="SSF48726">
    <property type="entry name" value="Immunoglobulin"/>
    <property type="match status" value="2"/>
</dbReference>
<reference evidence="6" key="1">
    <citation type="submission" date="2022-11" db="UniProtKB">
        <authorList>
            <consortium name="WormBaseParasite"/>
        </authorList>
    </citation>
    <scope>IDENTIFICATION</scope>
</reference>
<dbReference type="OMA" id="CKANPEP"/>
<dbReference type="InterPro" id="IPR050958">
    <property type="entry name" value="Cell_Adh-Cytoskel_Orgn"/>
</dbReference>
<dbReference type="PANTHER" id="PTHR45080">
    <property type="entry name" value="CONTACTIN 5"/>
    <property type="match status" value="1"/>
</dbReference>
<evidence type="ECO:0000313" key="6">
    <source>
        <dbReference type="WBParaSite" id="nRc.2.0.1.t34022-RA"/>
    </source>
</evidence>
<dbReference type="Proteomes" id="UP000887565">
    <property type="component" value="Unplaced"/>
</dbReference>
<dbReference type="GO" id="GO:0007156">
    <property type="term" value="P:homophilic cell adhesion via plasma membrane adhesion molecules"/>
    <property type="evidence" value="ECO:0007669"/>
    <property type="project" value="TreeGrafter"/>
</dbReference>
<dbReference type="InterPro" id="IPR003598">
    <property type="entry name" value="Ig_sub2"/>
</dbReference>
<dbReference type="PANTHER" id="PTHR45080:SF8">
    <property type="entry name" value="IG-LIKE DOMAIN-CONTAINING PROTEIN"/>
    <property type="match status" value="1"/>
</dbReference>
<keyword evidence="5" id="KW-1185">Reference proteome</keyword>
<keyword evidence="2" id="KW-1015">Disulfide bond</keyword>
<name>A0A915K807_ROMCU</name>
<dbReference type="Gene3D" id="2.60.40.10">
    <property type="entry name" value="Immunoglobulins"/>
    <property type="match status" value="2"/>
</dbReference>
<dbReference type="FunFam" id="2.60.40.10:FF:000097">
    <property type="entry name" value="Bent, isoform F"/>
    <property type="match status" value="1"/>
</dbReference>
<evidence type="ECO:0000259" key="4">
    <source>
        <dbReference type="PROSITE" id="PS50835"/>
    </source>
</evidence>
<dbReference type="InterPro" id="IPR036179">
    <property type="entry name" value="Ig-like_dom_sf"/>
</dbReference>